<name>A0A9P1J252_9PELO</name>
<dbReference type="AlphaFoldDB" id="A0A9P1J252"/>
<feature type="signal peptide" evidence="1">
    <location>
        <begin position="1"/>
        <end position="20"/>
    </location>
</feature>
<protein>
    <submittedName>
        <fullName evidence="2">Uncharacterized protein</fullName>
    </submittedName>
</protein>
<keyword evidence="1" id="KW-0732">Signal</keyword>
<accession>A0A9P1J252</accession>
<dbReference type="Proteomes" id="UP001152747">
    <property type="component" value="Unassembled WGS sequence"/>
</dbReference>
<reference evidence="2" key="1">
    <citation type="submission" date="2022-11" db="EMBL/GenBank/DDBJ databases">
        <authorList>
            <person name="Kikuchi T."/>
        </authorList>
    </citation>
    <scope>NUCLEOTIDE SEQUENCE</scope>
    <source>
        <strain evidence="2">PS1010</strain>
    </source>
</reference>
<comment type="caution">
    <text evidence="2">The sequence shown here is derived from an EMBL/GenBank/DDBJ whole genome shotgun (WGS) entry which is preliminary data.</text>
</comment>
<keyword evidence="3" id="KW-1185">Reference proteome</keyword>
<proteinExistence type="predicted"/>
<organism evidence="2 3">
    <name type="scientific">Caenorhabditis angaria</name>
    <dbReference type="NCBI Taxonomy" id="860376"/>
    <lineage>
        <taxon>Eukaryota</taxon>
        <taxon>Metazoa</taxon>
        <taxon>Ecdysozoa</taxon>
        <taxon>Nematoda</taxon>
        <taxon>Chromadorea</taxon>
        <taxon>Rhabditida</taxon>
        <taxon>Rhabditina</taxon>
        <taxon>Rhabditomorpha</taxon>
        <taxon>Rhabditoidea</taxon>
        <taxon>Rhabditidae</taxon>
        <taxon>Peloderinae</taxon>
        <taxon>Caenorhabditis</taxon>
    </lineage>
</organism>
<evidence type="ECO:0000256" key="1">
    <source>
        <dbReference type="SAM" id="SignalP"/>
    </source>
</evidence>
<evidence type="ECO:0000313" key="2">
    <source>
        <dbReference type="EMBL" id="CAI5454358.1"/>
    </source>
</evidence>
<sequence>MYSFSAVPVCLLIAILRSNAQEIEAETILTDTGVNLITTDTEISGEITIPYKLVGRLAIGLKNNVKTPIPCTVDLPFQCNGTLSISADGKYYLYYQRLSELYVPVTSHSFLGYEFKFADPATGGNTGNTNAEVSPMDF</sequence>
<feature type="chain" id="PRO_5040214982" evidence="1">
    <location>
        <begin position="21"/>
        <end position="138"/>
    </location>
</feature>
<evidence type="ECO:0000313" key="3">
    <source>
        <dbReference type="Proteomes" id="UP001152747"/>
    </source>
</evidence>
<gene>
    <name evidence="2" type="ORF">CAMP_LOCUS16995</name>
</gene>
<dbReference type="EMBL" id="CANHGI010000006">
    <property type="protein sequence ID" value="CAI5454358.1"/>
    <property type="molecule type" value="Genomic_DNA"/>
</dbReference>